<dbReference type="SUPFAM" id="SSF56672">
    <property type="entry name" value="DNA/RNA polymerases"/>
    <property type="match status" value="1"/>
</dbReference>
<dbReference type="InterPro" id="IPR013103">
    <property type="entry name" value="RVT_2"/>
</dbReference>
<name>A0A438J0E9_VITVI</name>
<dbReference type="AlphaFoldDB" id="A0A438J0E9"/>
<feature type="domain" description="Retroviral polymerase SH3-like" evidence="2">
    <location>
        <begin position="290"/>
        <end position="334"/>
    </location>
</feature>
<dbReference type="CDD" id="cd09272">
    <property type="entry name" value="RNase_HI_RT_Ty1"/>
    <property type="match status" value="1"/>
</dbReference>
<evidence type="ECO:0000259" key="2">
    <source>
        <dbReference type="Pfam" id="PF25597"/>
    </source>
</evidence>
<dbReference type="PANTHER" id="PTHR11439">
    <property type="entry name" value="GAG-POL-RELATED RETROTRANSPOSON"/>
    <property type="match status" value="1"/>
</dbReference>
<reference evidence="3 4" key="1">
    <citation type="journal article" date="2018" name="PLoS Genet.">
        <title>Population sequencing reveals clonal diversity and ancestral inbreeding in the grapevine cultivar Chardonnay.</title>
        <authorList>
            <person name="Roach M.J."/>
            <person name="Johnson D.L."/>
            <person name="Bohlmann J."/>
            <person name="van Vuuren H.J."/>
            <person name="Jones S.J."/>
            <person name="Pretorius I.S."/>
            <person name="Schmidt S.A."/>
            <person name="Borneman A.R."/>
        </authorList>
    </citation>
    <scope>NUCLEOTIDE SEQUENCE [LARGE SCALE GENOMIC DNA]</scope>
    <source>
        <strain evidence="4">cv. Chardonnay</strain>
        <tissue evidence="3">Leaf</tissue>
    </source>
</reference>
<evidence type="ECO:0000313" key="3">
    <source>
        <dbReference type="EMBL" id="RVX02433.1"/>
    </source>
</evidence>
<sequence>MGHGYEDHLVTQEVDIPEVDRVQWRKIDAQLCSVLWQSVDPKILLHLRAYKTCFKFWNQTKGLYTNDIQCLYKILGSSSVSSLDDVFARLLRISSTQTLPSDNTSDSSVLVFQTNLKEDVVLHGWPSALPTWPRHLILSRLNLRVPPHLRVFPSLTVSMMTNSAIRPPNFGVSDHISSNKDLFSSITTTFALPTITLANGAQTVAKGIGSEYGEDDWHRTHLGHPSLSKFQKMVPRFSSLLLLACESCQLRKHTRVSFPKRLNNWAKSPFELVHIDVWVLVGPRQTLCQSHKMHLLGILQTSKGYCCYSSETHRYFLSADVTFFEDSPFFSTSESLSVSEVLPFPIISPHDAVPSRPFQVYHRHHRVTVPLSLAEVPANSLPIPSASSAPALPLSVDLPIALRKVDCHWVYTIKVGPDGQVDCLKTRLVAKGYTQVYGSDYGDTFFSCCQDSFCSSIALHCCYAFLASLSGESSLVCRLRRSLYGLKQFPRAWFSRFSSVVQEFGMFRSIVDHSVFYHHNSSGQCIYLVVYVDDIVITGSDQNGIQKLKQHLFTHFQTKDLGKLKYFLGIEIAQSSSDVILSQKEGEPLGDLGRYRRLVGKLNYLTITRPDISFLVSVVSQFLQSPCDSHWDAVIRILRYIKSTLGQGVLYENRGHTQVVGYTDVDWAGSPTDRSSTSGYCVFIRGNLISWKSKKQDVVAKSSAEVEYRVMALTTCELIWLKHLLRELRFGKDEQMKLICDNQAALHIASNPVFHERTKHIEVDCHFIREKIASGLWRLVLSIQMIN</sequence>
<protein>
    <submittedName>
        <fullName evidence="3">Retrovirus-related Pol polyprotein from transposon RE2</fullName>
    </submittedName>
</protein>
<dbReference type="InterPro" id="IPR057670">
    <property type="entry name" value="SH3_retrovirus"/>
</dbReference>
<dbReference type="InterPro" id="IPR043502">
    <property type="entry name" value="DNA/RNA_pol_sf"/>
</dbReference>
<dbReference type="Pfam" id="PF07727">
    <property type="entry name" value="RVT_2"/>
    <property type="match status" value="1"/>
</dbReference>
<gene>
    <name evidence="3" type="primary">RE2_1109</name>
    <name evidence="3" type="ORF">CK203_031163</name>
</gene>
<accession>A0A438J0E9</accession>
<evidence type="ECO:0000259" key="1">
    <source>
        <dbReference type="Pfam" id="PF07727"/>
    </source>
</evidence>
<dbReference type="Pfam" id="PF25597">
    <property type="entry name" value="SH3_retrovirus"/>
    <property type="match status" value="1"/>
</dbReference>
<comment type="caution">
    <text evidence="3">The sequence shown here is derived from an EMBL/GenBank/DDBJ whole genome shotgun (WGS) entry which is preliminary data.</text>
</comment>
<dbReference type="Proteomes" id="UP000288805">
    <property type="component" value="Unassembled WGS sequence"/>
</dbReference>
<evidence type="ECO:0000313" key="4">
    <source>
        <dbReference type="Proteomes" id="UP000288805"/>
    </source>
</evidence>
<feature type="domain" description="Reverse transcriptase Ty1/copia-type" evidence="1">
    <location>
        <begin position="470"/>
        <end position="584"/>
    </location>
</feature>
<proteinExistence type="predicted"/>
<dbReference type="PANTHER" id="PTHR11439:SF484">
    <property type="entry name" value="REVERSE TRANSCRIPTASE TY1_COPIA-TYPE DOMAIN-CONTAINING PROTEIN"/>
    <property type="match status" value="1"/>
</dbReference>
<dbReference type="EMBL" id="QGNW01000070">
    <property type="protein sequence ID" value="RVX02433.1"/>
    <property type="molecule type" value="Genomic_DNA"/>
</dbReference>
<organism evidence="3 4">
    <name type="scientific">Vitis vinifera</name>
    <name type="common">Grape</name>
    <dbReference type="NCBI Taxonomy" id="29760"/>
    <lineage>
        <taxon>Eukaryota</taxon>
        <taxon>Viridiplantae</taxon>
        <taxon>Streptophyta</taxon>
        <taxon>Embryophyta</taxon>
        <taxon>Tracheophyta</taxon>
        <taxon>Spermatophyta</taxon>
        <taxon>Magnoliopsida</taxon>
        <taxon>eudicotyledons</taxon>
        <taxon>Gunneridae</taxon>
        <taxon>Pentapetalae</taxon>
        <taxon>rosids</taxon>
        <taxon>Vitales</taxon>
        <taxon>Vitaceae</taxon>
        <taxon>Viteae</taxon>
        <taxon>Vitis</taxon>
    </lineage>
</organism>